<dbReference type="RefSeq" id="WP_075517989.1">
    <property type="nucleotide sequence ID" value="NZ_FPLD01000026.1"/>
</dbReference>
<organism evidence="2 3">
    <name type="scientific">Moritella viscosa</name>
    <dbReference type="NCBI Taxonomy" id="80854"/>
    <lineage>
        <taxon>Bacteria</taxon>
        <taxon>Pseudomonadati</taxon>
        <taxon>Pseudomonadota</taxon>
        <taxon>Gammaproteobacteria</taxon>
        <taxon>Alteromonadales</taxon>
        <taxon>Moritellaceae</taxon>
        <taxon>Moritella</taxon>
    </lineage>
</organism>
<feature type="transmembrane region" description="Helical" evidence="1">
    <location>
        <begin position="86"/>
        <end position="105"/>
    </location>
</feature>
<accession>A0A1K9Z2J5</accession>
<gene>
    <name evidence="2" type="ORF">NVI5450_0784</name>
</gene>
<evidence type="ECO:0000313" key="2">
    <source>
        <dbReference type="EMBL" id="SGY87688.1"/>
    </source>
</evidence>
<keyword evidence="2" id="KW-0547">Nucleotide-binding</keyword>
<sequence>MEPFLVSLTTPSWWVGVVIVGIIINVISSYLKNPIDKILSAISGSRRERNKRKLNERNELISTLRDDADLLILFAMSENRYRIRSVGFLLISFAAFSGSTLLIGITDTGSITGLIFAMLIALAGLHDHSEAIRVYAIVKDSNDKYKEISA</sequence>
<feature type="transmembrane region" description="Helical" evidence="1">
    <location>
        <begin position="12"/>
        <end position="31"/>
    </location>
</feature>
<keyword evidence="1" id="KW-0812">Transmembrane</keyword>
<dbReference type="AlphaFoldDB" id="A0A1K9Z2J5"/>
<keyword evidence="2" id="KW-0347">Helicase</keyword>
<dbReference type="GO" id="GO:0004386">
    <property type="term" value="F:helicase activity"/>
    <property type="evidence" value="ECO:0007669"/>
    <property type="project" value="UniProtKB-KW"/>
</dbReference>
<keyword evidence="1" id="KW-1133">Transmembrane helix</keyword>
<protein>
    <submittedName>
        <fullName evidence="2">ATP-dependent DNA helicase recG</fullName>
    </submittedName>
</protein>
<dbReference type="OrthoDB" id="7069392at2"/>
<reference evidence="2 3" key="1">
    <citation type="submission" date="2016-11" db="EMBL/GenBank/DDBJ databases">
        <authorList>
            <person name="Jaros S."/>
            <person name="Januszkiewicz K."/>
            <person name="Wedrychowicz H."/>
        </authorList>
    </citation>
    <scope>NUCLEOTIDE SEQUENCE [LARGE SCALE GENOMIC DNA]</scope>
    <source>
        <strain evidence="2">NVI 5450</strain>
    </source>
</reference>
<keyword evidence="2" id="KW-0067">ATP-binding</keyword>
<evidence type="ECO:0000256" key="1">
    <source>
        <dbReference type="SAM" id="Phobius"/>
    </source>
</evidence>
<keyword evidence="2" id="KW-0378">Hydrolase</keyword>
<keyword evidence="1" id="KW-0472">Membrane</keyword>
<feature type="transmembrane region" description="Helical" evidence="1">
    <location>
        <begin position="111"/>
        <end position="129"/>
    </location>
</feature>
<dbReference type="EMBL" id="FPLD01000026">
    <property type="protein sequence ID" value="SGY87688.1"/>
    <property type="molecule type" value="Genomic_DNA"/>
</dbReference>
<evidence type="ECO:0000313" key="3">
    <source>
        <dbReference type="Proteomes" id="UP000183794"/>
    </source>
</evidence>
<proteinExistence type="predicted"/>
<dbReference type="Proteomes" id="UP000183794">
    <property type="component" value="Unassembled WGS sequence"/>
</dbReference>
<name>A0A1K9Z2J5_9GAMM</name>